<dbReference type="HOGENOM" id="CLU_2155338_0_0_6"/>
<gene>
    <name evidence="1" type="ordered locus">MEALZ_4045</name>
</gene>
<protein>
    <submittedName>
        <fullName evidence="1">Uncharacterized protein</fullName>
    </submittedName>
</protein>
<organism evidence="1 2">
    <name type="scientific">Methylotuvimicrobium alcaliphilum (strain DSM 19304 / NCIMB 14124 / VKM B-2133 / 20Z)</name>
    <name type="common">Methylomicrobium alcaliphilum</name>
    <dbReference type="NCBI Taxonomy" id="1091494"/>
    <lineage>
        <taxon>Bacteria</taxon>
        <taxon>Pseudomonadati</taxon>
        <taxon>Pseudomonadota</taxon>
        <taxon>Gammaproteobacteria</taxon>
        <taxon>Methylococcales</taxon>
        <taxon>Methylococcaceae</taxon>
        <taxon>Methylotuvimicrobium</taxon>
    </lineage>
</organism>
<accession>G4T1F5</accession>
<evidence type="ECO:0000313" key="1">
    <source>
        <dbReference type="EMBL" id="CCE25700.1"/>
    </source>
</evidence>
<dbReference type="PATRIC" id="fig|271065.3.peg.4180"/>
<dbReference type="EMBL" id="FO082060">
    <property type="protein sequence ID" value="CCE25700.1"/>
    <property type="molecule type" value="Genomic_DNA"/>
</dbReference>
<proteinExistence type="predicted"/>
<sequence length="111" mass="12688">MASFKETVESKGSNRDVIILIGDQARQVVESTWACNSPKLVFNENIDPSDINWPVENKTVILRLCGNTIKNEQPLKLVQNLLEAGALYVLVVYQNLEMMRFEPEMEDFKVE</sequence>
<reference evidence="2" key="1">
    <citation type="journal article" date="2012" name="J. Bacteriol.">
        <title>Genome sequence of the haloalkaliphilic methanotrophic bacterium Methylomicrobium alcaliphilum 20Z.</title>
        <authorList>
            <person name="Vuilleumier S."/>
            <person name="Khmelenina V.N."/>
            <person name="Bringel F."/>
            <person name="Reshetnikov A.S."/>
            <person name="Lajus A."/>
            <person name="Mangenot S."/>
            <person name="Rouy Z."/>
            <person name="Op den Camp H.J."/>
            <person name="Jetten M.S."/>
            <person name="Dispirito A.A."/>
            <person name="Dunfield P."/>
            <person name="Klotz M.G."/>
            <person name="Semrau J.D."/>
            <person name="Stein L.Y."/>
            <person name="Barbe V."/>
            <person name="Medigue C."/>
            <person name="Trotsenko Y.A."/>
            <person name="Kalyuzhnaya M.G."/>
        </authorList>
    </citation>
    <scope>NUCLEOTIDE SEQUENCE [LARGE SCALE GENOMIC DNA]</scope>
    <source>
        <strain evidence="2">DSM 19304 / NCIMB 14124 / VKM B-2133 / 20Z</strain>
    </source>
</reference>
<name>G4T1F5_META2</name>
<dbReference type="RefSeq" id="WP_014150447.1">
    <property type="nucleotide sequence ID" value="NC_016112.1"/>
</dbReference>
<dbReference type="Proteomes" id="UP000008315">
    <property type="component" value="Chromosome"/>
</dbReference>
<evidence type="ECO:0000313" key="2">
    <source>
        <dbReference type="Proteomes" id="UP000008315"/>
    </source>
</evidence>
<keyword evidence="2" id="KW-1185">Reference proteome</keyword>
<dbReference type="KEGG" id="mah:MEALZ_4045"/>
<dbReference type="AlphaFoldDB" id="G4T1F5"/>